<dbReference type="STRING" id="6186.A0A183JX54"/>
<evidence type="ECO:0000256" key="1">
    <source>
        <dbReference type="SAM" id="MobiDB-lite"/>
    </source>
</evidence>
<accession>A0A183JX54</accession>
<feature type="compositionally biased region" description="Polar residues" evidence="1">
    <location>
        <begin position="351"/>
        <end position="386"/>
    </location>
</feature>
<feature type="compositionally biased region" description="Low complexity" evidence="1">
    <location>
        <begin position="473"/>
        <end position="484"/>
    </location>
</feature>
<dbReference type="WBParaSite" id="SCUD_0000729901-mRNA-1">
    <property type="protein sequence ID" value="SCUD_0000729901-mRNA-1"/>
    <property type="gene ID" value="SCUD_0000729901"/>
</dbReference>
<keyword evidence="3" id="KW-1185">Reference proteome</keyword>
<gene>
    <name evidence="2" type="ORF">SCUD_LOCUS7299</name>
</gene>
<dbReference type="AlphaFoldDB" id="A0A183JX54"/>
<reference evidence="2 3" key="2">
    <citation type="submission" date="2018-11" db="EMBL/GenBank/DDBJ databases">
        <authorList>
            <consortium name="Pathogen Informatics"/>
        </authorList>
    </citation>
    <scope>NUCLEOTIDE SEQUENCE [LARGE SCALE GENOMIC DNA]</scope>
    <source>
        <strain evidence="2">Dakar</strain>
        <strain evidence="3">Dakar, Senegal</strain>
    </source>
</reference>
<proteinExistence type="predicted"/>
<sequence>MNEISTASTEETQIIQKTINNMINTRNQQHQITMMDEQSLNSLLIGMNPSQEILKLILALYALKLPIHSLPKENKATQTEDSTNTSLISGYTGLSSRCVSISQVASSIFSSNRGNSMNDSQEKNSCPFIRVVTHKNGILVHMGQLVSLSEDQKSFIMRNRELSCLYTCVFCESRSSCENSKQVNISEQKHEAVHGPLLITPSDVLIRLSEVRELSIVPVIRFDHPKQMRRVSLKDGSERITEVMQYGLSQDIVNTSKLSESTNKRSDSSLQCNESTDITNSSKSLDPCDDTDQLSEVMTNGFSKRKEIDQEFGKKTSLRKGKNKVKEEVEGLEKGKGKSKSSMKHLEFSENRSTTQISCNNSTDCNNKQSVQQNLQKQVPVEQNKNNDAKPLSVHKTRRHNTSAESRRRRERRLLNKRRYSEGSGKMQAKSVNISSSSFLKCPTSTPHLTNGRSEASSRWYDNGIVSITIQESSTNSTMNHSNSLLKPRQKTPVKNRRLK</sequence>
<feature type="compositionally biased region" description="Polar residues" evidence="1">
    <location>
        <begin position="268"/>
        <end position="284"/>
    </location>
</feature>
<name>A0A183JX54_9TREM</name>
<feature type="compositionally biased region" description="Basic and acidic residues" evidence="1">
    <location>
        <begin position="324"/>
        <end position="336"/>
    </location>
</feature>
<dbReference type="EMBL" id="UZAK01032302">
    <property type="protein sequence ID" value="VDP25712.1"/>
    <property type="molecule type" value="Genomic_DNA"/>
</dbReference>
<feature type="region of interest" description="Disordered" evidence="1">
    <location>
        <begin position="313"/>
        <end position="432"/>
    </location>
</feature>
<dbReference type="Proteomes" id="UP000279833">
    <property type="component" value="Unassembled WGS sequence"/>
</dbReference>
<feature type="compositionally biased region" description="Basic residues" evidence="1">
    <location>
        <begin position="393"/>
        <end position="418"/>
    </location>
</feature>
<feature type="region of interest" description="Disordered" evidence="1">
    <location>
        <begin position="257"/>
        <end position="292"/>
    </location>
</feature>
<organism evidence="4">
    <name type="scientific">Schistosoma curassoni</name>
    <dbReference type="NCBI Taxonomy" id="6186"/>
    <lineage>
        <taxon>Eukaryota</taxon>
        <taxon>Metazoa</taxon>
        <taxon>Spiralia</taxon>
        <taxon>Lophotrochozoa</taxon>
        <taxon>Platyhelminthes</taxon>
        <taxon>Trematoda</taxon>
        <taxon>Digenea</taxon>
        <taxon>Strigeidida</taxon>
        <taxon>Schistosomatoidea</taxon>
        <taxon>Schistosomatidae</taxon>
        <taxon>Schistosoma</taxon>
    </lineage>
</organism>
<reference evidence="4" key="1">
    <citation type="submission" date="2016-06" db="UniProtKB">
        <authorList>
            <consortium name="WormBaseParasite"/>
        </authorList>
    </citation>
    <scope>IDENTIFICATION</scope>
</reference>
<protein>
    <submittedName>
        <fullName evidence="4">BRCT domain-containing protein</fullName>
    </submittedName>
</protein>
<evidence type="ECO:0000313" key="3">
    <source>
        <dbReference type="Proteomes" id="UP000279833"/>
    </source>
</evidence>
<feature type="region of interest" description="Disordered" evidence="1">
    <location>
        <begin position="472"/>
        <end position="500"/>
    </location>
</feature>
<feature type="compositionally biased region" description="Basic residues" evidence="1">
    <location>
        <begin position="488"/>
        <end position="500"/>
    </location>
</feature>
<evidence type="ECO:0000313" key="4">
    <source>
        <dbReference type="WBParaSite" id="SCUD_0000729901-mRNA-1"/>
    </source>
</evidence>
<evidence type="ECO:0000313" key="2">
    <source>
        <dbReference type="EMBL" id="VDP25712.1"/>
    </source>
</evidence>